<dbReference type="AlphaFoldDB" id="A0A844QAY6"/>
<name>A0A844QAY6_9HYPH</name>
<accession>A0A844QAY6</accession>
<proteinExistence type="predicted"/>
<evidence type="ECO:0000313" key="1">
    <source>
        <dbReference type="EMBL" id="MVA97206.1"/>
    </source>
</evidence>
<dbReference type="Gene3D" id="3.40.50.10600">
    <property type="entry name" value="SpoIIaa-like domains"/>
    <property type="match status" value="1"/>
</dbReference>
<dbReference type="InterPro" id="IPR036513">
    <property type="entry name" value="STAS_dom_sf"/>
</dbReference>
<reference evidence="1 2" key="1">
    <citation type="submission" date="2019-12" db="EMBL/GenBank/DDBJ databases">
        <title>Nitratireductor arenosus sp. nov., Isolated from sea sand, Jeju island, South Korea.</title>
        <authorList>
            <person name="Kim W."/>
        </authorList>
    </citation>
    <scope>NUCLEOTIDE SEQUENCE [LARGE SCALE GENOMIC DNA]</scope>
    <source>
        <strain evidence="1 2">CAU 1489</strain>
    </source>
</reference>
<comment type="caution">
    <text evidence="1">The sequence shown here is derived from an EMBL/GenBank/DDBJ whole genome shotgun (WGS) entry which is preliminary data.</text>
</comment>
<gene>
    <name evidence="1" type="ORF">GN330_08090</name>
</gene>
<dbReference type="SUPFAM" id="SSF52091">
    <property type="entry name" value="SpoIIaa-like"/>
    <property type="match status" value="1"/>
</dbReference>
<dbReference type="Proteomes" id="UP000463224">
    <property type="component" value="Unassembled WGS sequence"/>
</dbReference>
<dbReference type="RefSeq" id="WP_156712879.1">
    <property type="nucleotide sequence ID" value="NZ_WPHG01000002.1"/>
</dbReference>
<dbReference type="Pfam" id="PF11964">
    <property type="entry name" value="SpoIIAA-like"/>
    <property type="match status" value="1"/>
</dbReference>
<organism evidence="1 2">
    <name type="scientific">Nitratireductor arenosus</name>
    <dbReference type="NCBI Taxonomy" id="2682096"/>
    <lineage>
        <taxon>Bacteria</taxon>
        <taxon>Pseudomonadati</taxon>
        <taxon>Pseudomonadota</taxon>
        <taxon>Alphaproteobacteria</taxon>
        <taxon>Hyphomicrobiales</taxon>
        <taxon>Phyllobacteriaceae</taxon>
        <taxon>Nitratireductor</taxon>
    </lineage>
</organism>
<dbReference type="EMBL" id="WPHG01000002">
    <property type="protein sequence ID" value="MVA97206.1"/>
    <property type="molecule type" value="Genomic_DNA"/>
</dbReference>
<sequence>MLVNDNPPTIRRIDTTRDDAYAFDVTGHVTAPDIENMYGLLEGAYEIHDKIDLLVRMSSYEGFDWSAAFKETTMIGKTHALRHIRKYAVVGGPAWIATMMAVFKPFMSLEMRHFEVDEEADAWAWLDAEPAEG</sequence>
<dbReference type="InterPro" id="IPR021866">
    <property type="entry name" value="SpoIIAA-like"/>
</dbReference>
<dbReference type="InterPro" id="IPR038396">
    <property type="entry name" value="SpoIIAA-like_sf"/>
</dbReference>
<keyword evidence="2" id="KW-1185">Reference proteome</keyword>
<evidence type="ECO:0000313" key="2">
    <source>
        <dbReference type="Proteomes" id="UP000463224"/>
    </source>
</evidence>
<protein>
    <submittedName>
        <fullName evidence="1">STAS/SEC14 domain-containing protein</fullName>
    </submittedName>
</protein>